<dbReference type="OrthoDB" id="661986at2"/>
<feature type="transmembrane region" description="Helical" evidence="1">
    <location>
        <begin position="134"/>
        <end position="156"/>
    </location>
</feature>
<name>A0A1H7J3Q8_OLID1</name>
<dbReference type="Proteomes" id="UP000199421">
    <property type="component" value="Unassembled WGS sequence"/>
</dbReference>
<protein>
    <submittedName>
        <fullName evidence="2">Uncharacterized protein</fullName>
    </submittedName>
</protein>
<dbReference type="STRING" id="407022.SAMN05661044_00875"/>
<evidence type="ECO:0000313" key="2">
    <source>
        <dbReference type="EMBL" id="SEK67765.1"/>
    </source>
</evidence>
<gene>
    <name evidence="2" type="ORF">SAMN05661044_00875</name>
</gene>
<feature type="transmembrane region" description="Helical" evidence="1">
    <location>
        <begin position="59"/>
        <end position="76"/>
    </location>
</feature>
<feature type="transmembrane region" description="Helical" evidence="1">
    <location>
        <begin position="22"/>
        <end position="39"/>
    </location>
</feature>
<dbReference type="EMBL" id="FOAF01000001">
    <property type="protein sequence ID" value="SEK67765.1"/>
    <property type="molecule type" value="Genomic_DNA"/>
</dbReference>
<dbReference type="RefSeq" id="WP_093318826.1">
    <property type="nucleotide sequence ID" value="NZ_FOAF01000001.1"/>
</dbReference>
<organism evidence="2 3">
    <name type="scientific">Olivibacter domesticus</name>
    <name type="common">Pseudosphingobacterium domesticum</name>
    <dbReference type="NCBI Taxonomy" id="407022"/>
    <lineage>
        <taxon>Bacteria</taxon>
        <taxon>Pseudomonadati</taxon>
        <taxon>Bacteroidota</taxon>
        <taxon>Sphingobacteriia</taxon>
        <taxon>Sphingobacteriales</taxon>
        <taxon>Sphingobacteriaceae</taxon>
        <taxon>Olivibacter</taxon>
    </lineage>
</organism>
<keyword evidence="1" id="KW-0812">Transmembrane</keyword>
<proteinExistence type="predicted"/>
<dbReference type="AlphaFoldDB" id="A0A1H7J3Q8"/>
<reference evidence="3" key="1">
    <citation type="submission" date="2016-10" db="EMBL/GenBank/DDBJ databases">
        <authorList>
            <person name="Varghese N."/>
            <person name="Submissions S."/>
        </authorList>
    </citation>
    <scope>NUCLEOTIDE SEQUENCE [LARGE SCALE GENOMIC DNA]</scope>
    <source>
        <strain evidence="3">DSM 18733</strain>
    </source>
</reference>
<keyword evidence="3" id="KW-1185">Reference proteome</keyword>
<keyword evidence="1" id="KW-1133">Transmembrane helix</keyword>
<evidence type="ECO:0000313" key="3">
    <source>
        <dbReference type="Proteomes" id="UP000199421"/>
    </source>
</evidence>
<sequence length="176" mass="20205">MIDQIKTITDYKPAKAFLKRKLFWYLVPNLLFNGIIPYFSFENPTAVSLFEGEFCFARFILPMALFVPLAITVDFMKKITEFFTTANLGKLWDDEQVNMRFFLREGVYNGLKTFLAILIIMLVVQWLLPAESTFNGLLLACINGILACSLAAYFTLVSVKQINTILEEYVNAVERN</sequence>
<keyword evidence="1" id="KW-0472">Membrane</keyword>
<evidence type="ECO:0000256" key="1">
    <source>
        <dbReference type="SAM" id="Phobius"/>
    </source>
</evidence>
<accession>A0A1H7J3Q8</accession>
<feature type="transmembrane region" description="Helical" evidence="1">
    <location>
        <begin position="107"/>
        <end position="128"/>
    </location>
</feature>